<evidence type="ECO:0000313" key="2">
    <source>
        <dbReference type="Proteomes" id="UP000634136"/>
    </source>
</evidence>
<proteinExistence type="predicted"/>
<organism evidence="1 2">
    <name type="scientific">Senna tora</name>
    <dbReference type="NCBI Taxonomy" id="362788"/>
    <lineage>
        <taxon>Eukaryota</taxon>
        <taxon>Viridiplantae</taxon>
        <taxon>Streptophyta</taxon>
        <taxon>Embryophyta</taxon>
        <taxon>Tracheophyta</taxon>
        <taxon>Spermatophyta</taxon>
        <taxon>Magnoliopsida</taxon>
        <taxon>eudicotyledons</taxon>
        <taxon>Gunneridae</taxon>
        <taxon>Pentapetalae</taxon>
        <taxon>rosids</taxon>
        <taxon>fabids</taxon>
        <taxon>Fabales</taxon>
        <taxon>Fabaceae</taxon>
        <taxon>Caesalpinioideae</taxon>
        <taxon>Cassia clade</taxon>
        <taxon>Senna</taxon>
    </lineage>
</organism>
<reference evidence="1" key="1">
    <citation type="submission" date="2020-09" db="EMBL/GenBank/DDBJ databases">
        <title>Genome-Enabled Discovery of Anthraquinone Biosynthesis in Senna tora.</title>
        <authorList>
            <person name="Kang S.-H."/>
            <person name="Pandey R.P."/>
            <person name="Lee C.-M."/>
            <person name="Sim J.-S."/>
            <person name="Jeong J.-T."/>
            <person name="Choi B.-S."/>
            <person name="Jung M."/>
            <person name="Ginzburg D."/>
            <person name="Zhao K."/>
            <person name="Won S.Y."/>
            <person name="Oh T.-J."/>
            <person name="Yu Y."/>
            <person name="Kim N.-H."/>
            <person name="Lee O.R."/>
            <person name="Lee T.-H."/>
            <person name="Bashyal P."/>
            <person name="Kim T.-S."/>
            <person name="Lee W.-H."/>
            <person name="Kawkins C."/>
            <person name="Kim C.-K."/>
            <person name="Kim J.S."/>
            <person name="Ahn B.O."/>
            <person name="Rhee S.Y."/>
            <person name="Sohng J.K."/>
        </authorList>
    </citation>
    <scope>NUCLEOTIDE SEQUENCE</scope>
    <source>
        <tissue evidence="1">Leaf</tissue>
    </source>
</reference>
<name>A0A834W7K7_9FABA</name>
<protein>
    <submittedName>
        <fullName evidence="1">Uncharacterized protein</fullName>
    </submittedName>
</protein>
<dbReference type="AlphaFoldDB" id="A0A834W7K7"/>
<accession>A0A834W7K7</accession>
<evidence type="ECO:0000313" key="1">
    <source>
        <dbReference type="EMBL" id="KAF7813245.1"/>
    </source>
</evidence>
<sequence>MRTCLPRVTIPLRLPWSPNDHFTPQVRFLPQIFDTCPFPTRHVNPLCFNVVH</sequence>
<comment type="caution">
    <text evidence="1">The sequence shown here is derived from an EMBL/GenBank/DDBJ whole genome shotgun (WGS) entry which is preliminary data.</text>
</comment>
<dbReference type="EMBL" id="JAAIUW010000010">
    <property type="protein sequence ID" value="KAF7813245.1"/>
    <property type="molecule type" value="Genomic_DNA"/>
</dbReference>
<dbReference type="Proteomes" id="UP000634136">
    <property type="component" value="Unassembled WGS sequence"/>
</dbReference>
<keyword evidence="2" id="KW-1185">Reference proteome</keyword>
<gene>
    <name evidence="1" type="ORF">G2W53_034221</name>
</gene>